<dbReference type="InterPro" id="IPR042179">
    <property type="entry name" value="KGD_C_sf"/>
</dbReference>
<dbReference type="SMART" id="SM00861">
    <property type="entry name" value="Transket_pyr"/>
    <property type="match status" value="1"/>
</dbReference>
<protein>
    <recommendedName>
        <fullName evidence="6">2-oxoglutarate dehydrogenase E1 component</fullName>
        <ecNumber evidence="5">1.2.4.2</ecNumber>
    </recommendedName>
    <alternativeName>
        <fullName evidence="10">Alpha-ketoglutarate dehydrogenase</fullName>
    </alternativeName>
</protein>
<organism evidence="12 13">
    <name type="scientific">Microvirga vignae</name>
    <dbReference type="NCBI Taxonomy" id="1225564"/>
    <lineage>
        <taxon>Bacteria</taxon>
        <taxon>Pseudomonadati</taxon>
        <taxon>Pseudomonadota</taxon>
        <taxon>Alphaproteobacteria</taxon>
        <taxon>Hyphomicrobiales</taxon>
        <taxon>Methylobacteriaceae</taxon>
        <taxon>Microvirga</taxon>
    </lineage>
</organism>
<dbReference type="STRING" id="1225564.AA309_16485"/>
<feature type="domain" description="Transketolase-like pyrimidine-binding" evidence="11">
    <location>
        <begin position="633"/>
        <end position="826"/>
    </location>
</feature>
<keyword evidence="8" id="KW-0786">Thiamine pyrophosphate</keyword>
<dbReference type="Pfam" id="PF16870">
    <property type="entry name" value="OxoGdeHyase_C"/>
    <property type="match status" value="1"/>
</dbReference>
<accession>A0A0H1RA07</accession>
<dbReference type="Pfam" id="PF16078">
    <property type="entry name" value="2-oxogl_dehyd_N"/>
    <property type="match status" value="1"/>
</dbReference>
<evidence type="ECO:0000256" key="9">
    <source>
        <dbReference type="ARBA" id="ARBA00023152"/>
    </source>
</evidence>
<dbReference type="GO" id="GO:0004591">
    <property type="term" value="F:oxoglutarate dehydrogenase (succinyl-transferring) activity"/>
    <property type="evidence" value="ECO:0007669"/>
    <property type="project" value="UniProtKB-EC"/>
</dbReference>
<comment type="similarity">
    <text evidence="3">Belongs to the alpha-ketoglutarate dehydrogenase family.</text>
</comment>
<evidence type="ECO:0000256" key="4">
    <source>
        <dbReference type="ARBA" id="ARBA00011301"/>
    </source>
</evidence>
<dbReference type="AlphaFoldDB" id="A0A0H1RA07"/>
<evidence type="ECO:0000313" key="12">
    <source>
        <dbReference type="EMBL" id="KLK92023.1"/>
    </source>
</evidence>
<evidence type="ECO:0000256" key="2">
    <source>
        <dbReference type="ARBA" id="ARBA00003906"/>
    </source>
</evidence>
<dbReference type="Gene3D" id="3.40.50.970">
    <property type="match status" value="1"/>
</dbReference>
<dbReference type="PANTHER" id="PTHR23152:SF4">
    <property type="entry name" value="2-OXOADIPATE DEHYDROGENASE COMPLEX COMPONENT E1"/>
    <property type="match status" value="1"/>
</dbReference>
<dbReference type="Pfam" id="PF00676">
    <property type="entry name" value="E1_dh"/>
    <property type="match status" value="1"/>
</dbReference>
<comment type="caution">
    <text evidence="12">The sequence shown here is derived from an EMBL/GenBank/DDBJ whole genome shotgun (WGS) entry which is preliminary data.</text>
</comment>
<dbReference type="InterPro" id="IPR001017">
    <property type="entry name" value="DH_E1"/>
</dbReference>
<evidence type="ECO:0000256" key="6">
    <source>
        <dbReference type="ARBA" id="ARBA00013321"/>
    </source>
</evidence>
<dbReference type="PATRIC" id="fig|1225564.3.peg.4396"/>
<dbReference type="PANTHER" id="PTHR23152">
    <property type="entry name" value="2-OXOGLUTARATE DEHYDROGENASE"/>
    <property type="match status" value="1"/>
</dbReference>
<dbReference type="FunFam" id="3.40.50.12470:FF:000003">
    <property type="entry name" value="2-oxoglutarate dehydrogenase E1 component"/>
    <property type="match status" value="1"/>
</dbReference>
<dbReference type="EMBL" id="LCYG01000042">
    <property type="protein sequence ID" value="KLK92023.1"/>
    <property type="molecule type" value="Genomic_DNA"/>
</dbReference>
<dbReference type="InterPro" id="IPR031717">
    <property type="entry name" value="ODO-1/KGD_C"/>
</dbReference>
<evidence type="ECO:0000256" key="10">
    <source>
        <dbReference type="ARBA" id="ARBA00030680"/>
    </source>
</evidence>
<dbReference type="InterPro" id="IPR005475">
    <property type="entry name" value="Transketolase-like_Pyr-bd"/>
</dbReference>
<keyword evidence="13" id="KW-1185">Reference proteome</keyword>
<dbReference type="RefSeq" id="WP_047190108.1">
    <property type="nucleotide sequence ID" value="NZ_LCYG01000042.1"/>
</dbReference>
<evidence type="ECO:0000256" key="7">
    <source>
        <dbReference type="ARBA" id="ARBA00023002"/>
    </source>
</evidence>
<evidence type="ECO:0000313" key="13">
    <source>
        <dbReference type="Proteomes" id="UP000035489"/>
    </source>
</evidence>
<evidence type="ECO:0000256" key="3">
    <source>
        <dbReference type="ARBA" id="ARBA00006936"/>
    </source>
</evidence>
<dbReference type="Gene3D" id="1.10.287.1150">
    <property type="entry name" value="TPP helical domain"/>
    <property type="match status" value="1"/>
</dbReference>
<sequence length="986" mass="110969">MARQDANENFLNTAFLYGANASYIEELHARYEKDPSSVDAEWQAFFGALKDDKQAVEKAAKGPSWEKPNWPVHANGELISALDGNWAQVEKAVGDKIKAKAKDKGAEISQADVQQATRDSVRAIMLIRAYRVRGHLHAKLDPLGINPRPSDEELHPSHYGFTEADWDRKIFLDNVLGLEFGTIREIVAILERTYCQTLGVEFMHISDPVEKAWLQERIEGPDKEITFTKEGKRAILNKLVEAEGFEKFLDLKYTGTKRFGLDGSESLIPALEQIIKRGGNLGCKEIVLGMAHRGRLNVLTQVMGKPHRALFHEFKGGSFAPDDVEGSGDVKYHLGASSDRNFDGNNVHLSLTANPSHLEIVDPVVLGKVRAKQDQHGCTADNRTAVMPLLIHGDAAFAGQGVVAECLGLSGLRGHRTGGSIHFIINNQIGFTTDPRFSRSSPYPSDVAKMVEAPIFHVNGDDPEAVVFAAKVATEYRQRFQKPVVIDMFCYRRFGHNEGDEPSFTQPLMYRKIRSHPSITELYSKKLLTEGVVTEAEFEEMKNSWRSKLDAEFDIAANYKPNKADWLDGRWSGLKAVREDQDDPRRGQTGVPVETLKRIGDALTSVPEGFHVHRTIQRFLDNRKKMMETGEGLDWAMAEALAFGSLLLEGHRVRLSGQDCERGTFSQRHSVLTDQENEERYTNLNHIAENQARYEVINSMLSEEAVLGFEYGYTLSEPNALTLWEAQFGDFANGAQVVFDQFVSSGERKWLRMSGLVCLLPHGYEGQGPEHSSARLERYLQMCAEDNMQVGYCSTPANYFHILRRQLKRDFRKPLILMTPKSLLRHKRCTSTLAAISEGTHFHRVLQDDAQTGRDGIKLVKDDKIRRVVVCTGKVYYDLLEEREKRGIEDVYLLRVEQLYPFPAKSLAAELSRFKKADVVWCQEEPKNMGSWTFVEPYLEWVLKTAGSKVDRPRYVGRPASAATATGLMSKHLAQLQAFLDEAFAA</sequence>
<keyword evidence="7 12" id="KW-0560">Oxidoreductase</keyword>
<dbReference type="GO" id="GO:0045252">
    <property type="term" value="C:oxoglutarate dehydrogenase complex"/>
    <property type="evidence" value="ECO:0007669"/>
    <property type="project" value="TreeGrafter"/>
</dbReference>
<evidence type="ECO:0000256" key="8">
    <source>
        <dbReference type="ARBA" id="ARBA00023052"/>
    </source>
</evidence>
<dbReference type="Gene3D" id="3.40.50.11610">
    <property type="entry name" value="Multifunctional 2-oxoglutarate metabolism enzyme, C-terminal domain"/>
    <property type="match status" value="1"/>
</dbReference>
<dbReference type="SUPFAM" id="SSF52518">
    <property type="entry name" value="Thiamin diphosphate-binding fold (THDP-binding)"/>
    <property type="match status" value="2"/>
</dbReference>
<dbReference type="Pfam" id="PF02779">
    <property type="entry name" value="Transket_pyr"/>
    <property type="match status" value="1"/>
</dbReference>
<dbReference type="OrthoDB" id="9759785at2"/>
<dbReference type="NCBIfam" id="TIGR00239">
    <property type="entry name" value="2oxo_dh_E1"/>
    <property type="match status" value="1"/>
</dbReference>
<dbReference type="GO" id="GO:0030976">
    <property type="term" value="F:thiamine pyrophosphate binding"/>
    <property type="evidence" value="ECO:0007669"/>
    <property type="project" value="InterPro"/>
</dbReference>
<name>A0A0H1RA07_9HYPH</name>
<dbReference type="Gene3D" id="3.40.50.12470">
    <property type="match status" value="1"/>
</dbReference>
<proteinExistence type="inferred from homology"/>
<comment type="function">
    <text evidence="2">E1 component of the 2-oxoglutarate dehydrogenase (OGDH) complex which catalyzes the decarboxylation of 2-oxoglutarate, the first step in the conversion of 2-oxoglutarate to succinyl-CoA and CO(2).</text>
</comment>
<dbReference type="InterPro" id="IPR032106">
    <property type="entry name" value="2-oxogl_dehyd_N"/>
</dbReference>
<dbReference type="GO" id="GO:0006099">
    <property type="term" value="P:tricarboxylic acid cycle"/>
    <property type="evidence" value="ECO:0007669"/>
    <property type="project" value="TreeGrafter"/>
</dbReference>
<comment type="cofactor">
    <cofactor evidence="1">
        <name>thiamine diphosphate</name>
        <dbReference type="ChEBI" id="CHEBI:58937"/>
    </cofactor>
</comment>
<dbReference type="InterPro" id="IPR011603">
    <property type="entry name" value="2oxoglutarate_DH_E1"/>
</dbReference>
<dbReference type="GO" id="GO:0005829">
    <property type="term" value="C:cytosol"/>
    <property type="evidence" value="ECO:0007669"/>
    <property type="project" value="TreeGrafter"/>
</dbReference>
<evidence type="ECO:0000256" key="1">
    <source>
        <dbReference type="ARBA" id="ARBA00001964"/>
    </source>
</evidence>
<dbReference type="Proteomes" id="UP000035489">
    <property type="component" value="Unassembled WGS sequence"/>
</dbReference>
<dbReference type="NCBIfam" id="NF008907">
    <property type="entry name" value="PRK12270.1"/>
    <property type="match status" value="1"/>
</dbReference>
<comment type="subunit">
    <text evidence="4">Homodimer. Part of the 2-oxoglutarate dehydrogenase (OGDH) complex composed of E1 (2-oxoglutarate dehydrogenase), E2 (dihydrolipoamide succinyltransferase) and E3 (dihydrolipoamide dehydrogenase); the complex contains multiple copies of the three enzymatic components (E1, E2 and E3).</text>
</comment>
<keyword evidence="9" id="KW-0324">Glycolysis</keyword>
<dbReference type="GO" id="GO:0006096">
    <property type="term" value="P:glycolytic process"/>
    <property type="evidence" value="ECO:0007669"/>
    <property type="project" value="UniProtKB-KW"/>
</dbReference>
<reference evidence="12 13" key="1">
    <citation type="submission" date="2015-05" db="EMBL/GenBank/DDBJ databases">
        <title>Draft genome sequence of Microvirga vignae strain BR3299, a novel nitrogen fixing bacteria isolated from Brazil semi-aired region.</title>
        <authorList>
            <person name="Zilli J.E."/>
            <person name="Passos S.R."/>
            <person name="Leite J."/>
            <person name="Baldani J.I."/>
            <person name="Xavier G.R."/>
            <person name="Rumjaneck N.G."/>
            <person name="Simoes-Araujo J.L."/>
        </authorList>
    </citation>
    <scope>NUCLEOTIDE SEQUENCE [LARGE SCALE GENOMIC DNA]</scope>
    <source>
        <strain evidence="12 13">BR3299</strain>
    </source>
</reference>
<dbReference type="NCBIfam" id="NF006914">
    <property type="entry name" value="PRK09404.1"/>
    <property type="match status" value="1"/>
</dbReference>
<dbReference type="PIRSF" id="PIRSF000157">
    <property type="entry name" value="Oxoglu_dh_E1"/>
    <property type="match status" value="1"/>
</dbReference>
<dbReference type="EC" id="1.2.4.2" evidence="5"/>
<evidence type="ECO:0000256" key="5">
    <source>
        <dbReference type="ARBA" id="ARBA00012280"/>
    </source>
</evidence>
<dbReference type="InterPro" id="IPR029061">
    <property type="entry name" value="THDP-binding"/>
</dbReference>
<gene>
    <name evidence="12" type="primary">sucA</name>
    <name evidence="12" type="ORF">AA309_16485</name>
</gene>
<evidence type="ECO:0000259" key="11">
    <source>
        <dbReference type="SMART" id="SM00861"/>
    </source>
</evidence>
<dbReference type="CDD" id="cd02016">
    <property type="entry name" value="TPP_E1_OGDC_like"/>
    <property type="match status" value="1"/>
</dbReference>